<dbReference type="RefSeq" id="WP_260901939.1">
    <property type="nucleotide sequence ID" value="NZ_JAOCZP010000002.1"/>
</dbReference>
<protein>
    <submittedName>
        <fullName evidence="1">Uncharacterized protein</fullName>
    </submittedName>
</protein>
<name>A0ABT2LKQ7_9HYPH</name>
<sequence>MLDRVIMGECGAAAPWRLLPLWRLLWRRRRLRLFLDEVPDGVAYDIGLTDLRPHYKNVKGNPGGGSC</sequence>
<dbReference type="Proteomes" id="UP001320831">
    <property type="component" value="Unassembled WGS sequence"/>
</dbReference>
<accession>A0ABT2LKQ7</accession>
<evidence type="ECO:0000313" key="2">
    <source>
        <dbReference type="Proteomes" id="UP001320831"/>
    </source>
</evidence>
<organism evidence="1 2">
    <name type="scientific">Chelativorans salis</name>
    <dbReference type="NCBI Taxonomy" id="2978478"/>
    <lineage>
        <taxon>Bacteria</taxon>
        <taxon>Pseudomonadati</taxon>
        <taxon>Pseudomonadota</taxon>
        <taxon>Alphaproteobacteria</taxon>
        <taxon>Hyphomicrobiales</taxon>
        <taxon>Phyllobacteriaceae</taxon>
        <taxon>Chelativorans</taxon>
    </lineage>
</organism>
<proteinExistence type="predicted"/>
<reference evidence="1 2" key="1">
    <citation type="submission" date="2022-09" db="EMBL/GenBank/DDBJ databases">
        <title>Chelativorans salina sp. nov., a novel slightly halophilic bacterium isolated from a saline lake sediment enrichment.</title>
        <authorList>
            <person name="Gao L."/>
            <person name="Fang B.-Z."/>
            <person name="Li W.-J."/>
        </authorList>
    </citation>
    <scope>NUCLEOTIDE SEQUENCE [LARGE SCALE GENOMIC DNA]</scope>
    <source>
        <strain evidence="1 2">EGI FJ00035</strain>
    </source>
</reference>
<evidence type="ECO:0000313" key="1">
    <source>
        <dbReference type="EMBL" id="MCT7375176.1"/>
    </source>
</evidence>
<keyword evidence="2" id="KW-1185">Reference proteome</keyword>
<gene>
    <name evidence="1" type="ORF">N5A92_09040</name>
</gene>
<comment type="caution">
    <text evidence="1">The sequence shown here is derived from an EMBL/GenBank/DDBJ whole genome shotgun (WGS) entry which is preliminary data.</text>
</comment>
<dbReference type="EMBL" id="JAOCZP010000002">
    <property type="protein sequence ID" value="MCT7375176.1"/>
    <property type="molecule type" value="Genomic_DNA"/>
</dbReference>